<gene>
    <name evidence="2" type="ORF">G7B40_040935</name>
</gene>
<dbReference type="AlphaFoldDB" id="A0AAP5IIR8"/>
<name>A0AAP5IIR8_9CYAN</name>
<organism evidence="2 3">
    <name type="scientific">Aetokthonos hydrillicola Thurmond2011</name>
    <dbReference type="NCBI Taxonomy" id="2712845"/>
    <lineage>
        <taxon>Bacteria</taxon>
        <taxon>Bacillati</taxon>
        <taxon>Cyanobacteriota</taxon>
        <taxon>Cyanophyceae</taxon>
        <taxon>Nostocales</taxon>
        <taxon>Hapalosiphonaceae</taxon>
        <taxon>Aetokthonos</taxon>
    </lineage>
</organism>
<dbReference type="RefSeq" id="WP_208354000.1">
    <property type="nucleotide sequence ID" value="NZ_JAALHA020000041.1"/>
</dbReference>
<dbReference type="InterPro" id="IPR027417">
    <property type="entry name" value="P-loop_NTPase"/>
</dbReference>
<comment type="caution">
    <text evidence="2">The sequence shown here is derived from an EMBL/GenBank/DDBJ whole genome shotgun (WGS) entry which is preliminary data.</text>
</comment>
<feature type="compositionally biased region" description="Low complexity" evidence="1">
    <location>
        <begin position="719"/>
        <end position="731"/>
    </location>
</feature>
<dbReference type="EMBL" id="JAALHA020000041">
    <property type="protein sequence ID" value="MDR9900855.1"/>
    <property type="molecule type" value="Genomic_DNA"/>
</dbReference>
<dbReference type="Gene3D" id="3.40.50.300">
    <property type="entry name" value="P-loop containing nucleotide triphosphate hydrolases"/>
    <property type="match status" value="1"/>
</dbReference>
<accession>A0AAP5IIR8</accession>
<evidence type="ECO:0000313" key="3">
    <source>
        <dbReference type="Proteomes" id="UP000667802"/>
    </source>
</evidence>
<dbReference type="Proteomes" id="UP000667802">
    <property type="component" value="Unassembled WGS sequence"/>
</dbReference>
<evidence type="ECO:0000256" key="1">
    <source>
        <dbReference type="SAM" id="MobiDB-lite"/>
    </source>
</evidence>
<feature type="region of interest" description="Disordered" evidence="1">
    <location>
        <begin position="712"/>
        <end position="736"/>
    </location>
</feature>
<sequence>MIALGMQASAITYPTLWVSNLLTAHRLNNELFQLVEYGKGDSDLAPGEHYILVEKGTPEAQIKAIAWRIAASSGECLVHSVNNYLENLVSDQVTAREFTISIIEFARPYSEWAALKDETKLTLREAADIARLAIALLPEPQRSIELGTLRERCNQSSYDWNKLVDTLEEEFKREVERRLGTDQPVDKSESEKPKLTKREAVEQAKQIIQSGLDELEESLQLEELREESGLSFSFWERQVLPPLRRSLQSTKLTLEIQAYLRETDLARQFTERNRITSRYRITNREFDQQCHAIRFAERQSAEKPRLISPKELFNLESKNLDWLVPGFLPRHMSAMVSGLPGTGKSLLSIDLAYAVATGGLFLGEQVKQGKVLIINSDQPLNVTASYLSDRGFDEDTPNWKVIGQTGNMAAWTIKDLDLLETWLSETKPDLVIIDSIRTTICYPLGLEEKSELVGHWLKEVERLVIRYGSLLWVHHDNKDTNLAGVSRSSGSTAIPGNVSVHWRLEKASKDDSDPNRIFSMPKTRLFEPSTLTVRFDNTNGQWLNLGRVGESPDVAKQNQSLQQRVLDLLQQRPSVGFEVQEIREKVGGGDSLYTVLSRMVQRGIISKRRGKTSKSKVYFWENNFSPNTQQETVENLEKVAQPPLSQFSQLSVRNETEKLTAHESCSPNSHLTLTQKSPNSCESTGHVLGDENSCPVSDTAINQSHLTPHLTGGGGFCTSQSSSDENPSPSQGFAKGDEVYVMDCPKLKDKRMTITSITPEGIWVRSKNAIAPSGPFKPRQLRKC</sequence>
<dbReference type="SUPFAM" id="SSF52540">
    <property type="entry name" value="P-loop containing nucleoside triphosphate hydrolases"/>
    <property type="match status" value="1"/>
</dbReference>
<keyword evidence="3" id="KW-1185">Reference proteome</keyword>
<proteinExistence type="predicted"/>
<protein>
    <submittedName>
        <fullName evidence="2">AAA family ATPase</fullName>
    </submittedName>
</protein>
<reference evidence="3" key="1">
    <citation type="journal article" date="2021" name="Science">
        <title>Hunting the eagle killer: A cyanobacterial neurotoxin causes vacuolar myelinopathy.</title>
        <authorList>
            <person name="Breinlinger S."/>
            <person name="Phillips T.J."/>
            <person name="Haram B.N."/>
            <person name="Mares J."/>
            <person name="Martinez Yerena J.A."/>
            <person name="Hrouzek P."/>
            <person name="Sobotka R."/>
            <person name="Henderson W.M."/>
            <person name="Schmieder P."/>
            <person name="Williams S.M."/>
            <person name="Lauderdale J.D."/>
            <person name="Wilde H.D."/>
            <person name="Gerrin W."/>
            <person name="Kust A."/>
            <person name="Washington J.W."/>
            <person name="Wagner C."/>
            <person name="Geier B."/>
            <person name="Liebeke M."/>
            <person name="Enke H."/>
            <person name="Niedermeyer T.H.J."/>
            <person name="Wilde S.B."/>
        </authorList>
    </citation>
    <scope>NUCLEOTIDE SEQUENCE [LARGE SCALE GENOMIC DNA]</scope>
    <source>
        <strain evidence="3">Thurmond2011</strain>
    </source>
</reference>
<dbReference type="Pfam" id="PF13481">
    <property type="entry name" value="AAA_25"/>
    <property type="match status" value="1"/>
</dbReference>
<evidence type="ECO:0000313" key="2">
    <source>
        <dbReference type="EMBL" id="MDR9900855.1"/>
    </source>
</evidence>